<comment type="subcellular location">
    <subcellularLocation>
        <location evidence="1">Cytoplasm</location>
    </subcellularLocation>
</comment>
<feature type="domain" description="PLEKHM2 PH" evidence="4">
    <location>
        <begin position="318"/>
        <end position="453"/>
    </location>
</feature>
<evidence type="ECO:0000313" key="7">
    <source>
        <dbReference type="Ensembl" id="ENSEBUP00000027435.1"/>
    </source>
</evidence>
<evidence type="ECO:0000259" key="6">
    <source>
        <dbReference type="Pfam" id="PF25624"/>
    </source>
</evidence>
<dbReference type="GO" id="GO:0005737">
    <property type="term" value="C:cytoplasm"/>
    <property type="evidence" value="ECO:0007669"/>
    <property type="project" value="UniProtKB-SubCell"/>
</dbReference>
<dbReference type="InterPro" id="IPR057288">
    <property type="entry name" value="PH_PLEKHM2"/>
</dbReference>
<organism evidence="7 8">
    <name type="scientific">Eptatretus burgeri</name>
    <name type="common">Inshore hagfish</name>
    <dbReference type="NCBI Taxonomy" id="7764"/>
    <lineage>
        <taxon>Eukaryota</taxon>
        <taxon>Metazoa</taxon>
        <taxon>Chordata</taxon>
        <taxon>Craniata</taxon>
        <taxon>Vertebrata</taxon>
        <taxon>Cyclostomata</taxon>
        <taxon>Myxini</taxon>
        <taxon>Myxiniformes</taxon>
        <taxon>Myxinidae</taxon>
        <taxon>Eptatretinae</taxon>
        <taxon>Eptatretus</taxon>
    </lineage>
</organism>
<feature type="domain" description="STK11-interacting protein C-terminal PH" evidence="6">
    <location>
        <begin position="483"/>
        <end position="625"/>
    </location>
</feature>
<protein>
    <submittedName>
        <fullName evidence="7">Uncharacterized protein</fullName>
    </submittedName>
</protein>
<evidence type="ECO:0000259" key="4">
    <source>
        <dbReference type="Pfam" id="PF23142"/>
    </source>
</evidence>
<proteinExistence type="predicted"/>
<dbReference type="Pfam" id="PF25357">
    <property type="entry name" value="PH_S11IP"/>
    <property type="match status" value="1"/>
</dbReference>
<keyword evidence="8" id="KW-1185">Reference proteome</keyword>
<evidence type="ECO:0000256" key="1">
    <source>
        <dbReference type="ARBA" id="ARBA00004496"/>
    </source>
</evidence>
<evidence type="ECO:0000259" key="5">
    <source>
        <dbReference type="Pfam" id="PF25357"/>
    </source>
</evidence>
<dbReference type="Pfam" id="PF23142">
    <property type="entry name" value="PH_PLEKHM2"/>
    <property type="match status" value="1"/>
</dbReference>
<dbReference type="GeneTree" id="ENSGT00940000158471"/>
<dbReference type="Pfam" id="PF25624">
    <property type="entry name" value="PH_S11IP_C"/>
    <property type="match status" value="1"/>
</dbReference>
<accession>A0A8C4R9Z9</accession>
<reference evidence="7" key="1">
    <citation type="submission" date="2025-08" db="UniProtKB">
        <authorList>
            <consortium name="Ensembl"/>
        </authorList>
    </citation>
    <scope>IDENTIFICATION</scope>
</reference>
<sequence length="638" mass="71510">MHELSNLLEAHSGKIDDTTADLDKVTPTLELKFRYLRRHWQRRTYAILDDDPQAALQGLLCLLEPVAKQNREAFQDKQVAWKCLKCGLEFKGAASLNESENLHSSQCDGTDVVADKRNLCPSCGSLQVVVVLSDDIHSSTPKSARTETPALPSKTTNRNEAWSTTFNPSIYCTVYMDDVDSHSVTDSSLLSVTRGSGDICGLPSETEASLNNPPVANAAANQLVYAETSTSDEYVTAHEETLQPLLSCLGRDNVSSYGVTRQPQSVEYDGKDSEHDWSRNLAGSYSYEQQGPVEACGASFHNGNLDSLMHGIDLDLKPKDFASVDHRLKLYFELNVFESDSERFCCFLLTSTVTTFKRKEFQSLLIFTSTMLYCLEITGEIRSEEDPSAWLQLASTYRLVNLVSVELGRGHQSLQLLFYGISGLESVTAIIRDRVRCTSFLGLLTDLIKRVTLQNGSKFDNFTKASLRSSCKLMQVLQDADVLDPSQEENLQDCLYLLAFLLHDDVAEPVTVIATPECLCLLHEEHGWNQGACNLGDERQGDESRVADAELEQFVLKERQPIGSLSGVEQYRLAPSDICFIFYNENTNEESFWHLQMETPKLCSELLDLVRLPWEELFSLELIPSFHELPTRQVLDSR</sequence>
<dbReference type="Proteomes" id="UP000694388">
    <property type="component" value="Unplaced"/>
</dbReference>
<keyword evidence="2" id="KW-0963">Cytoplasm</keyword>
<evidence type="ECO:0000256" key="2">
    <source>
        <dbReference type="ARBA" id="ARBA00022490"/>
    </source>
</evidence>
<dbReference type="InterPro" id="IPR057292">
    <property type="entry name" value="PH_S11IP"/>
</dbReference>
<evidence type="ECO:0000256" key="3">
    <source>
        <dbReference type="SAM" id="MobiDB-lite"/>
    </source>
</evidence>
<feature type="region of interest" description="Disordered" evidence="3">
    <location>
        <begin position="139"/>
        <end position="158"/>
    </location>
</feature>
<evidence type="ECO:0000313" key="8">
    <source>
        <dbReference type="Proteomes" id="UP000694388"/>
    </source>
</evidence>
<dbReference type="Ensembl" id="ENSEBUT00000028011.1">
    <property type="protein sequence ID" value="ENSEBUP00000027435.1"/>
    <property type="gene ID" value="ENSEBUG00000016810.1"/>
</dbReference>
<dbReference type="InterPro" id="IPR057676">
    <property type="entry name" value="PH_S11IP_C"/>
</dbReference>
<dbReference type="AlphaFoldDB" id="A0A8C4R9Z9"/>
<name>A0A8C4R9Z9_EPTBU</name>
<feature type="domain" description="Serine/threonine-protein kinase 11-interacting protein PH" evidence="5">
    <location>
        <begin position="2"/>
        <end position="70"/>
    </location>
</feature>
<reference evidence="7" key="2">
    <citation type="submission" date="2025-09" db="UniProtKB">
        <authorList>
            <consortium name="Ensembl"/>
        </authorList>
    </citation>
    <scope>IDENTIFICATION</scope>
</reference>